<dbReference type="InterPro" id="IPR006162">
    <property type="entry name" value="Ppantetheine_attach_site"/>
</dbReference>
<keyword evidence="1" id="KW-0596">Phosphopantetheine</keyword>
<evidence type="ECO:0000256" key="5">
    <source>
        <dbReference type="SAM" id="MobiDB-lite"/>
    </source>
</evidence>
<organism evidence="7 8">
    <name type="scientific">Xylaria flabelliformis</name>
    <dbReference type="NCBI Taxonomy" id="2512241"/>
    <lineage>
        <taxon>Eukaryota</taxon>
        <taxon>Fungi</taxon>
        <taxon>Dikarya</taxon>
        <taxon>Ascomycota</taxon>
        <taxon>Pezizomycotina</taxon>
        <taxon>Sordariomycetes</taxon>
        <taxon>Xylariomycetidae</taxon>
        <taxon>Xylariales</taxon>
        <taxon>Xylariaceae</taxon>
        <taxon>Xylaria</taxon>
    </lineage>
</organism>
<dbReference type="EMBL" id="VFLP01000028">
    <property type="protein sequence ID" value="TRX93500.1"/>
    <property type="molecule type" value="Genomic_DNA"/>
</dbReference>
<dbReference type="PROSITE" id="PS00455">
    <property type="entry name" value="AMP_BINDING"/>
    <property type="match status" value="2"/>
</dbReference>
<evidence type="ECO:0000313" key="7">
    <source>
        <dbReference type="EMBL" id="TRX93500.1"/>
    </source>
</evidence>
<evidence type="ECO:0000256" key="4">
    <source>
        <dbReference type="ARBA" id="ARBA00029454"/>
    </source>
</evidence>
<keyword evidence="3" id="KW-0436">Ligase</keyword>
<dbReference type="InterPro" id="IPR042099">
    <property type="entry name" value="ANL_N_sf"/>
</dbReference>
<dbReference type="PANTHER" id="PTHR45527:SF11">
    <property type="entry name" value="NONRIBOSOMAL PEPTIDE SYNTHETASE 5"/>
    <property type="match status" value="1"/>
</dbReference>
<dbReference type="Gene3D" id="3.30.300.30">
    <property type="match status" value="2"/>
</dbReference>
<feature type="domain" description="Carrier" evidence="6">
    <location>
        <begin position="1579"/>
        <end position="1658"/>
    </location>
</feature>
<dbReference type="STRING" id="2512241.A0A553HZW8"/>
<dbReference type="SUPFAM" id="SSF56801">
    <property type="entry name" value="Acetyl-CoA synthetase-like"/>
    <property type="match status" value="2"/>
</dbReference>
<dbReference type="OrthoDB" id="416786at2759"/>
<dbReference type="Gene3D" id="1.10.1200.10">
    <property type="entry name" value="ACP-like"/>
    <property type="match status" value="2"/>
</dbReference>
<keyword evidence="8" id="KW-1185">Reference proteome</keyword>
<dbReference type="Pfam" id="PF00501">
    <property type="entry name" value="AMP-binding"/>
    <property type="match status" value="2"/>
</dbReference>
<dbReference type="InterPro" id="IPR045851">
    <property type="entry name" value="AMP-bd_C_sf"/>
</dbReference>
<evidence type="ECO:0000256" key="1">
    <source>
        <dbReference type="ARBA" id="ARBA00022450"/>
    </source>
</evidence>
<dbReference type="Proteomes" id="UP000319160">
    <property type="component" value="Unassembled WGS sequence"/>
</dbReference>
<protein>
    <recommendedName>
        <fullName evidence="6">Carrier domain-containing protein</fullName>
    </recommendedName>
</protein>
<proteinExistence type="inferred from homology"/>
<dbReference type="InterPro" id="IPR009081">
    <property type="entry name" value="PP-bd_ACP"/>
</dbReference>
<dbReference type="Gene3D" id="3.30.559.10">
    <property type="entry name" value="Chloramphenicol acetyltransferase-like domain"/>
    <property type="match status" value="2"/>
</dbReference>
<evidence type="ECO:0000313" key="8">
    <source>
        <dbReference type="Proteomes" id="UP000319160"/>
    </source>
</evidence>
<dbReference type="InterPro" id="IPR020845">
    <property type="entry name" value="AMP-binding_CS"/>
</dbReference>
<dbReference type="PROSITE" id="PS00012">
    <property type="entry name" value="PHOSPHOPANTETHEINE"/>
    <property type="match status" value="1"/>
</dbReference>
<name>A0A553HZW8_9PEZI</name>
<reference evidence="8" key="1">
    <citation type="submission" date="2019-06" db="EMBL/GenBank/DDBJ databases">
        <title>Draft genome sequence of the griseofulvin-producing fungus Xylaria cubensis strain G536.</title>
        <authorList>
            <person name="Mead M.E."/>
            <person name="Raja H.A."/>
            <person name="Steenwyk J.L."/>
            <person name="Knowles S.L."/>
            <person name="Oberlies N.H."/>
            <person name="Rokas A."/>
        </authorList>
    </citation>
    <scope>NUCLEOTIDE SEQUENCE [LARGE SCALE GENOMIC DNA]</scope>
    <source>
        <strain evidence="8">G536</strain>
    </source>
</reference>
<dbReference type="GO" id="GO:0005737">
    <property type="term" value="C:cytoplasm"/>
    <property type="evidence" value="ECO:0007669"/>
    <property type="project" value="TreeGrafter"/>
</dbReference>
<evidence type="ECO:0000259" key="6">
    <source>
        <dbReference type="PROSITE" id="PS50075"/>
    </source>
</evidence>
<dbReference type="InterPro" id="IPR023213">
    <property type="entry name" value="CAT-like_dom_sf"/>
</dbReference>
<dbReference type="InterPro" id="IPR036736">
    <property type="entry name" value="ACP-like_sf"/>
</dbReference>
<dbReference type="Pfam" id="PF00550">
    <property type="entry name" value="PP-binding"/>
    <property type="match status" value="2"/>
</dbReference>
<evidence type="ECO:0000256" key="3">
    <source>
        <dbReference type="ARBA" id="ARBA00022598"/>
    </source>
</evidence>
<dbReference type="PROSITE" id="PS50075">
    <property type="entry name" value="CARRIER"/>
    <property type="match status" value="1"/>
</dbReference>
<accession>A0A553HZW8</accession>
<dbReference type="SUPFAM" id="SSF52777">
    <property type="entry name" value="CoA-dependent acyltransferases"/>
    <property type="match status" value="4"/>
</dbReference>
<dbReference type="GO" id="GO:0016874">
    <property type="term" value="F:ligase activity"/>
    <property type="evidence" value="ECO:0007669"/>
    <property type="project" value="UniProtKB-KW"/>
</dbReference>
<dbReference type="Gene3D" id="3.30.559.30">
    <property type="entry name" value="Nonribosomal peptide synthetase, condensation domain"/>
    <property type="match status" value="2"/>
</dbReference>
<evidence type="ECO:0000256" key="2">
    <source>
        <dbReference type="ARBA" id="ARBA00022553"/>
    </source>
</evidence>
<keyword evidence="2" id="KW-0597">Phosphoprotein</keyword>
<dbReference type="GO" id="GO:0044550">
    <property type="term" value="P:secondary metabolite biosynthetic process"/>
    <property type="evidence" value="ECO:0007669"/>
    <property type="project" value="TreeGrafter"/>
</dbReference>
<dbReference type="PANTHER" id="PTHR45527">
    <property type="entry name" value="NONRIBOSOMAL PEPTIDE SYNTHETASE"/>
    <property type="match status" value="1"/>
</dbReference>
<gene>
    <name evidence="7" type="ORF">FHL15_005472</name>
</gene>
<dbReference type="Pfam" id="PF00668">
    <property type="entry name" value="Condensation"/>
    <property type="match status" value="2"/>
</dbReference>
<sequence length="2158" mass="237830">MAKEVRSVCDLISRWALEIPDHPAILFGSRTVTYRQLDDAASRIASIVLDLQVQPGDLVPVLATRSCEMVASFLGVLKAGACYVPIDIEAWADDHIVSTLKRVSARVVINLNTRAYPEYHEISLREIEDAFKPTAGNNGVAGSQFTQANIKPMDLAYIIFTSGTTSTPKGVMIPHRALLNYVQQGDEEAPFNSCPRPEDKSLLTFSPGFDACAGVVFSTLCNGAQLIVAGISEFESCASQATIIAVTPSMLSAIHDVEACSHLRLIIIGGEAPNQRLVQRWSAPGRTLYNGYGPTETTISSLMGKIVPSKPITLGRPMKNSRVLLLDGDTESDYGEICITGPGLAAGYYHDEALTSQKFIYREGERVYRTGDFARRTEHGLEFAGRADSFVKNRGFLVNIDSQVIPILLGTEAHTATAFMNRDRLVAFVTPEDVDTLALRQSLLRHHDSFLVPDQIRAVPVLPLTVNGKVDNRALRQLLDLEVAETRDMEKANNGLRQHSKMETLKMAISAATSLPQSKILDERCFLDQGGNSLAALKVLAYLRRRHLKLKLKDLFDLPDMRAVCDTIQELEPTAQIEKASEDIKLSKDDGEKNHTMGPMTALQTKMIQASLKVPGANCFLLRIRIPHPGKSVSALNLKSLWHRVLSRHAIFRTKFLLKDELQKIDQDLYLDWSEEKTTLEQQDEVIHARSLEIRNRILSSGEQFQLFTPVNAYHLITVEGVGSTLLVSAHHAQADGWSFSIILEEVQEALLNRPPLQEEPPQFLSIALAQKEQQTDPEGVSFWTNMLKNHAALPTFSLPKPPPYQIPYEWTSSLTADLNLSGLELGRAARDFNVTPSALLYTAWSLVLSNYTSSDRVAFGVVFSGRNITSVSGVEHVVGPLLNTVPFPIEFEIDQTVQGAVSAINNSLLQMLEFQWSAAEAMKSLPGESINGTLQTLVVTEYDLPPTQDLMSWSIEREDLMEFGLTLLLEKKIGSEHKNQQDQELQARILFDNSRYAQSAIERLLNHFKNALFSLIKPQHTYMKEVRSQLMGKEEKSIVLQAPNAFEEIADTETHNDLTTIKEKFEAAAMRWPQLCAIESPYSGKFSYQEVDELADRVAVQLIQRLQTKSLDNVVVGVLSDGSVYWVIAILAVLKAGYICCPLDISLPLSRIKTIIQESGASVFLAANRTCRASFEGCDIKVTNDSMIIVDEFLQQTSSSPTRRPETATRAKDTIYLVFTSGSTGVPKGVPLHNVTVLNAISVPALRLSAAPGRRISQLSALGFDMVLIEMFGSLCYGATLVLKDPSNPFEHIKHVNAMVATPSFLSALAPDDYCNLDTVLLAGEPVTQKIADVWSKKVQTVLNVYGPSECGCASGTRLLPGVPVKIGRPLPGLKFYVLDHHKCLVPQGITGEIYISGDQVIRGYWGSANEIKTKSCFISNPFDTEPRYQIMYRTGDMGFWDEDMNISYVGRVDNQVKVRGFRVELEEVENALIAAGGGTVQSAAAIAIGGSDNAGLENHGLRIVGFVTPASVDIAALNAKLSVLLPTYSRPSETLSISELPTTPNLKLDREKLRNLVLANHPLRERDVKAGHAAGADSLNLVEKVIAEAWRKVLGLDGGTRTIKRDDDFISLGGNSILAIKSARLVAESIGHDVPIALLLRETTLGHLAQAIDHQNASDTTSSVTKSHSFTSYLSSMPRHVTVGTKVDGASNSVSRGHPLSHLEMELFQAHAASTIKSAFNIAVTFLISGPIDVKKLAEAFLALIQESPILRARYIISEGIPLRHISSDCSAPQIFVGNHMDFEGLQLLVNKPFDLANEQLIRVILWNQNGDDQCTECLIVMHHIITDKASLALLLEGASRKYKDLVRVNLEGSYTTENVGRSAKGTYIDWAWWLAQQGTRCMAPSRPQYENRIRFWKEHLQRTQQPSSFSGSLQTQHMTSYSSNRMKSTIPPLNDGKDENVLKHKYSQRVAVAATVLSLHAHLGSSDLILGVPYLNRDEPGTAGMLGLFVDRLPIRVLLNDTNQGDADELLNGISAEINLCIENQLPYIEIQSAIAGMRNDNHSLQNLIDVMIVYDWQSDSLRHSLSLGTDVQIEDASDTLRSMGSMYPLEIMYTEKEDGSLDIETNFDAQIISPERMAAVQAFLPDAVQGLARQRTPASIVSAPRKPSFSDEAK</sequence>
<dbReference type="InterPro" id="IPR000873">
    <property type="entry name" value="AMP-dep_synth/lig_dom"/>
</dbReference>
<comment type="caution">
    <text evidence="7">The sequence shown here is derived from an EMBL/GenBank/DDBJ whole genome shotgun (WGS) entry which is preliminary data.</text>
</comment>
<comment type="similarity">
    <text evidence="4">Belongs to the NRP synthetase family.</text>
</comment>
<dbReference type="GO" id="GO:0043041">
    <property type="term" value="P:amino acid activation for nonribosomal peptide biosynthetic process"/>
    <property type="evidence" value="ECO:0007669"/>
    <property type="project" value="TreeGrafter"/>
</dbReference>
<dbReference type="Gene3D" id="3.40.50.12780">
    <property type="entry name" value="N-terminal domain of ligase-like"/>
    <property type="match status" value="2"/>
</dbReference>
<dbReference type="GO" id="GO:0031177">
    <property type="term" value="F:phosphopantetheine binding"/>
    <property type="evidence" value="ECO:0007669"/>
    <property type="project" value="TreeGrafter"/>
</dbReference>
<feature type="region of interest" description="Disordered" evidence="5">
    <location>
        <begin position="2138"/>
        <end position="2158"/>
    </location>
</feature>
<dbReference type="InterPro" id="IPR001242">
    <property type="entry name" value="Condensation_dom"/>
</dbReference>
<dbReference type="SUPFAM" id="SSF47336">
    <property type="entry name" value="ACP-like"/>
    <property type="match status" value="2"/>
</dbReference>